<dbReference type="RefSeq" id="XP_005761511.1">
    <property type="nucleotide sequence ID" value="XM_005761454.1"/>
</dbReference>
<dbReference type="PROSITE" id="PS50089">
    <property type="entry name" value="ZF_RING_2"/>
    <property type="match status" value="1"/>
</dbReference>
<proteinExistence type="predicted"/>
<name>A0A0D3ICU7_EMIH1</name>
<dbReference type="HOGENOM" id="CLU_1211723_0_0_1"/>
<evidence type="ECO:0000259" key="6">
    <source>
        <dbReference type="PROSITE" id="PS50089"/>
    </source>
</evidence>
<feature type="compositionally biased region" description="Low complexity" evidence="5">
    <location>
        <begin position="202"/>
        <end position="217"/>
    </location>
</feature>
<dbReference type="Gene3D" id="3.30.40.10">
    <property type="entry name" value="Zinc/RING finger domain, C3HC4 (zinc finger)"/>
    <property type="match status" value="1"/>
</dbReference>
<keyword evidence="1" id="KW-0479">Metal-binding</keyword>
<dbReference type="InterPro" id="IPR013083">
    <property type="entry name" value="Znf_RING/FYVE/PHD"/>
</dbReference>
<reference evidence="8" key="1">
    <citation type="journal article" date="2013" name="Nature">
        <title>Pan genome of the phytoplankton Emiliania underpins its global distribution.</title>
        <authorList>
            <person name="Read B.A."/>
            <person name="Kegel J."/>
            <person name="Klute M.J."/>
            <person name="Kuo A."/>
            <person name="Lefebvre S.C."/>
            <person name="Maumus F."/>
            <person name="Mayer C."/>
            <person name="Miller J."/>
            <person name="Monier A."/>
            <person name="Salamov A."/>
            <person name="Young J."/>
            <person name="Aguilar M."/>
            <person name="Claverie J.M."/>
            <person name="Frickenhaus S."/>
            <person name="Gonzalez K."/>
            <person name="Herman E.K."/>
            <person name="Lin Y.C."/>
            <person name="Napier J."/>
            <person name="Ogata H."/>
            <person name="Sarno A.F."/>
            <person name="Shmutz J."/>
            <person name="Schroeder D."/>
            <person name="de Vargas C."/>
            <person name="Verret F."/>
            <person name="von Dassow P."/>
            <person name="Valentin K."/>
            <person name="Van de Peer Y."/>
            <person name="Wheeler G."/>
            <person name="Dacks J.B."/>
            <person name="Delwiche C.F."/>
            <person name="Dyhrman S.T."/>
            <person name="Glockner G."/>
            <person name="John U."/>
            <person name="Richards T."/>
            <person name="Worden A.Z."/>
            <person name="Zhang X."/>
            <person name="Grigoriev I.V."/>
            <person name="Allen A.E."/>
            <person name="Bidle K."/>
            <person name="Borodovsky M."/>
            <person name="Bowler C."/>
            <person name="Brownlee C."/>
            <person name="Cock J.M."/>
            <person name="Elias M."/>
            <person name="Gladyshev V.N."/>
            <person name="Groth M."/>
            <person name="Guda C."/>
            <person name="Hadaegh A."/>
            <person name="Iglesias-Rodriguez M.D."/>
            <person name="Jenkins J."/>
            <person name="Jones B.M."/>
            <person name="Lawson T."/>
            <person name="Leese F."/>
            <person name="Lindquist E."/>
            <person name="Lobanov A."/>
            <person name="Lomsadze A."/>
            <person name="Malik S.B."/>
            <person name="Marsh M.E."/>
            <person name="Mackinder L."/>
            <person name="Mock T."/>
            <person name="Mueller-Roeber B."/>
            <person name="Pagarete A."/>
            <person name="Parker M."/>
            <person name="Probert I."/>
            <person name="Quesneville H."/>
            <person name="Raines C."/>
            <person name="Rensing S.A."/>
            <person name="Riano-Pachon D.M."/>
            <person name="Richier S."/>
            <person name="Rokitta S."/>
            <person name="Shiraiwa Y."/>
            <person name="Soanes D.M."/>
            <person name="van der Giezen M."/>
            <person name="Wahlund T.M."/>
            <person name="Williams B."/>
            <person name="Wilson W."/>
            <person name="Wolfe G."/>
            <person name="Wurch L.L."/>
        </authorList>
    </citation>
    <scope>NUCLEOTIDE SEQUENCE</scope>
</reference>
<reference evidence="7" key="2">
    <citation type="submission" date="2024-10" db="UniProtKB">
        <authorList>
            <consortium name="EnsemblProtists"/>
        </authorList>
    </citation>
    <scope>IDENTIFICATION</scope>
</reference>
<evidence type="ECO:0000313" key="8">
    <source>
        <dbReference type="Proteomes" id="UP000013827"/>
    </source>
</evidence>
<dbReference type="PaxDb" id="2903-EOD09082"/>
<sequence length="229" mass="25018">MRLVALDDDVSSNHSSSHDPNEECAVCLALLFRPVRTSCEHLFCSACWDQHAARSGDDSAEPPAPLCPLCRTEATVAPDLGLGLKLQQQHPAEWARREDSFRKQGVLRARCPAWEPAVPARAPAHLTFARQTPFADSARMRPPRCRSLARSPLSRAHPSRACAARAPSRSRPPCSCGSGTRLSRWSTPPRPGCTSCSGWAGSRWTTSSSTPSAATREPPTRYRTQHARS</sequence>
<organism evidence="7 8">
    <name type="scientific">Emiliania huxleyi (strain CCMP1516)</name>
    <dbReference type="NCBI Taxonomy" id="280463"/>
    <lineage>
        <taxon>Eukaryota</taxon>
        <taxon>Haptista</taxon>
        <taxon>Haptophyta</taxon>
        <taxon>Prymnesiophyceae</taxon>
        <taxon>Isochrysidales</taxon>
        <taxon>Noelaerhabdaceae</taxon>
        <taxon>Emiliania</taxon>
    </lineage>
</organism>
<dbReference type="AlphaFoldDB" id="A0A0D3ICU7"/>
<dbReference type="InterPro" id="IPR001841">
    <property type="entry name" value="Znf_RING"/>
</dbReference>
<feature type="region of interest" description="Disordered" evidence="5">
    <location>
        <begin position="1"/>
        <end position="20"/>
    </location>
</feature>
<evidence type="ECO:0000256" key="2">
    <source>
        <dbReference type="ARBA" id="ARBA00022771"/>
    </source>
</evidence>
<dbReference type="EnsemblProtists" id="EOD09082">
    <property type="protein sequence ID" value="EOD09082"/>
    <property type="gene ID" value="EMIHUDRAFT_465472"/>
</dbReference>
<evidence type="ECO:0000256" key="4">
    <source>
        <dbReference type="PROSITE-ProRule" id="PRU00175"/>
    </source>
</evidence>
<evidence type="ECO:0000256" key="5">
    <source>
        <dbReference type="SAM" id="MobiDB-lite"/>
    </source>
</evidence>
<keyword evidence="2 4" id="KW-0863">Zinc-finger</keyword>
<dbReference type="GeneID" id="17255225"/>
<feature type="compositionally biased region" description="Acidic residues" evidence="5">
    <location>
        <begin position="1"/>
        <end position="10"/>
    </location>
</feature>
<dbReference type="KEGG" id="ehx:EMIHUDRAFT_465472"/>
<feature type="domain" description="RING-type" evidence="6">
    <location>
        <begin position="24"/>
        <end position="71"/>
    </location>
</feature>
<keyword evidence="8" id="KW-1185">Reference proteome</keyword>
<dbReference type="Proteomes" id="UP000013827">
    <property type="component" value="Unassembled WGS sequence"/>
</dbReference>
<feature type="compositionally biased region" description="Low complexity" evidence="5">
    <location>
        <begin position="154"/>
        <end position="176"/>
    </location>
</feature>
<dbReference type="InterPro" id="IPR018957">
    <property type="entry name" value="Znf_C3HC4_RING-type"/>
</dbReference>
<keyword evidence="3" id="KW-0862">Zinc</keyword>
<protein>
    <recommendedName>
        <fullName evidence="6">RING-type domain-containing protein</fullName>
    </recommendedName>
</protein>
<evidence type="ECO:0000256" key="1">
    <source>
        <dbReference type="ARBA" id="ARBA00022723"/>
    </source>
</evidence>
<evidence type="ECO:0000256" key="3">
    <source>
        <dbReference type="ARBA" id="ARBA00022833"/>
    </source>
</evidence>
<evidence type="ECO:0000313" key="7">
    <source>
        <dbReference type="EnsemblProtists" id="EOD09082"/>
    </source>
</evidence>
<accession>A0A0D3ICU7</accession>
<feature type="region of interest" description="Disordered" evidence="5">
    <location>
        <begin position="135"/>
        <end position="229"/>
    </location>
</feature>
<feature type="compositionally biased region" description="Polar residues" evidence="5">
    <location>
        <begin position="177"/>
        <end position="186"/>
    </location>
</feature>
<dbReference type="GO" id="GO:0008270">
    <property type="term" value="F:zinc ion binding"/>
    <property type="evidence" value="ECO:0007669"/>
    <property type="project" value="UniProtKB-KW"/>
</dbReference>
<dbReference type="SUPFAM" id="SSF57850">
    <property type="entry name" value="RING/U-box"/>
    <property type="match status" value="1"/>
</dbReference>
<dbReference type="SMART" id="SM00184">
    <property type="entry name" value="RING"/>
    <property type="match status" value="1"/>
</dbReference>
<dbReference type="Pfam" id="PF00097">
    <property type="entry name" value="zf-C3HC4"/>
    <property type="match status" value="1"/>
</dbReference>